<accession>B9JQ76</accession>
<dbReference type="EMBL" id="CP000631">
    <property type="protein sequence ID" value="ACM31295.1"/>
    <property type="molecule type" value="Genomic_DNA"/>
</dbReference>
<dbReference type="Proteomes" id="UP000001600">
    <property type="component" value="Plasmid pAtK84c"/>
</dbReference>
<geneLocation type="plasmid" evidence="1 2">
    <name>pAtK84c</name>
</geneLocation>
<name>B9JQ76_RHIR8</name>
<sequence length="78" mass="8802">MPLRHIRIRNYSASTSTLWQQKLFVVPRKVIDGDWQDAAVDHDGTRVGRLQNGGMISRRLTAASAGRDTNSLRNLKRA</sequence>
<evidence type="ECO:0000313" key="2">
    <source>
        <dbReference type="Proteomes" id="UP000001600"/>
    </source>
</evidence>
<gene>
    <name evidence="1" type="ordered locus">Arad_12287</name>
</gene>
<protein>
    <submittedName>
        <fullName evidence="1">Uncharacterized protein</fullName>
    </submittedName>
</protein>
<organism evidence="1 2">
    <name type="scientific">Rhizobium rhizogenes (strain K84 / ATCC BAA-868)</name>
    <name type="common">Agrobacterium radiobacter</name>
    <dbReference type="NCBI Taxonomy" id="311403"/>
    <lineage>
        <taxon>Bacteria</taxon>
        <taxon>Pseudomonadati</taxon>
        <taxon>Pseudomonadota</taxon>
        <taxon>Alphaproteobacteria</taxon>
        <taxon>Hyphomicrobiales</taxon>
        <taxon>Rhizobiaceae</taxon>
        <taxon>Rhizobium/Agrobacterium group</taxon>
        <taxon>Rhizobium</taxon>
    </lineage>
</organism>
<evidence type="ECO:0000313" key="1">
    <source>
        <dbReference type="EMBL" id="ACM31295.1"/>
    </source>
</evidence>
<reference evidence="1 2" key="1">
    <citation type="journal article" date="2009" name="J. Bacteriol.">
        <title>Genome sequences of three Agrobacterium biovars help elucidate the evolution of multichromosome genomes in bacteria.</title>
        <authorList>
            <person name="Slater S.C."/>
            <person name="Goldman B.S."/>
            <person name="Goodner B."/>
            <person name="Setubal J.C."/>
            <person name="Farrand S.K."/>
            <person name="Nester E.W."/>
            <person name="Burr T.J."/>
            <person name="Banta L."/>
            <person name="Dickerman A.W."/>
            <person name="Paulsen I."/>
            <person name="Otten L."/>
            <person name="Suen G."/>
            <person name="Welch R."/>
            <person name="Almeida N.F."/>
            <person name="Arnold F."/>
            <person name="Burton O.T."/>
            <person name="Du Z."/>
            <person name="Ewing A."/>
            <person name="Godsy E."/>
            <person name="Heisel S."/>
            <person name="Houmiel K.L."/>
            <person name="Jhaveri J."/>
            <person name="Lu J."/>
            <person name="Miller N.M."/>
            <person name="Norton S."/>
            <person name="Chen Q."/>
            <person name="Phoolcharoen W."/>
            <person name="Ohlin V."/>
            <person name="Ondrusek D."/>
            <person name="Pride N."/>
            <person name="Stricklin S.L."/>
            <person name="Sun J."/>
            <person name="Wheeler C."/>
            <person name="Wilson L."/>
            <person name="Zhu H."/>
            <person name="Wood D.W."/>
        </authorList>
    </citation>
    <scope>NUCLEOTIDE SEQUENCE [LARGE SCALE GENOMIC DNA]</scope>
    <source>
        <strain evidence="2">K84 / ATCC BAA-868</strain>
        <plasmid evidence="1 2">pAtK84c</plasmid>
    </source>
</reference>
<dbReference type="AlphaFoldDB" id="B9JQ76"/>
<dbReference type="KEGG" id="ara:Arad_12287"/>
<dbReference type="HOGENOM" id="CLU_2614123_0_0_5"/>
<keyword evidence="1" id="KW-0614">Plasmid</keyword>
<proteinExistence type="predicted"/>